<proteinExistence type="predicted"/>
<dbReference type="Proteomes" id="UP000625804">
    <property type="component" value="Unassembled WGS sequence"/>
</dbReference>
<dbReference type="RefSeq" id="WP_173730908.1">
    <property type="nucleotide sequence ID" value="NZ_JABTTE010000008.1"/>
</dbReference>
<organism evidence="1 2">
    <name type="scientific">Calidifontibacillus erzurumensis</name>
    <dbReference type="NCBI Taxonomy" id="2741433"/>
    <lineage>
        <taxon>Bacteria</taxon>
        <taxon>Bacillati</taxon>
        <taxon>Bacillota</taxon>
        <taxon>Bacilli</taxon>
        <taxon>Bacillales</taxon>
        <taxon>Bacillaceae</taxon>
        <taxon>Calidifontibacillus/Schinkia group</taxon>
        <taxon>Calidifontibacillus</taxon>
    </lineage>
</organism>
<reference evidence="1" key="1">
    <citation type="submission" date="2020-06" db="EMBL/GenBank/DDBJ databases">
        <title>A novel thermopfilic bacterium from Erzurum, Turkey.</title>
        <authorList>
            <person name="Adiguzel A."/>
            <person name="Ay H."/>
            <person name="Baltaci M.O."/>
        </authorList>
    </citation>
    <scope>NUCLEOTIDE SEQUENCE</scope>
    <source>
        <strain evidence="1">P2</strain>
    </source>
</reference>
<comment type="caution">
    <text evidence="1">The sequence shown here is derived from an EMBL/GenBank/DDBJ whole genome shotgun (WGS) entry which is preliminary data.</text>
</comment>
<dbReference type="AlphaFoldDB" id="A0A8J8GDK8"/>
<keyword evidence="2" id="KW-1185">Reference proteome</keyword>
<sequence length="97" mass="11135">MITSHYLFPRDIPLNNKPMPQSEIVQKPTVTVRHKINTSFGSINSDLILEAIDVNTGEVVKTKTHRICSFDVRKSKIIVYKHEFAEELRKDGLIVDE</sequence>
<evidence type="ECO:0000313" key="1">
    <source>
        <dbReference type="EMBL" id="NSL51707.1"/>
    </source>
</evidence>
<protein>
    <submittedName>
        <fullName evidence="1">Uncharacterized protein</fullName>
    </submittedName>
</protein>
<evidence type="ECO:0000313" key="2">
    <source>
        <dbReference type="Proteomes" id="UP000625804"/>
    </source>
</evidence>
<dbReference type="EMBL" id="JABTTE010000008">
    <property type="protein sequence ID" value="NSL51707.1"/>
    <property type="molecule type" value="Genomic_DNA"/>
</dbReference>
<name>A0A8J8GDK8_9BACI</name>
<gene>
    <name evidence="1" type="ORF">HR057_07985</name>
</gene>
<accession>A0A8J8GDK8</accession>